<accession>A0A163G6K6</accession>
<dbReference type="Proteomes" id="UP000076837">
    <property type="component" value="Unassembled WGS sequence"/>
</dbReference>
<sequence>MKFSTLFSVASTAALALAAPTTPASALSKRADYCGQWDNQVKGSYTIYNNLWGRDAATSGSQCTGVDGFSGNTVKWHTKWSWAGGDGHVKSYANVVTKTSQKALYNIGSLPSTWSWTYTGSNVVANVAYDLFTGTTATGTKEYEIMIWLSALGGAGPISSTGSAIATVTIAGKQFKLWKGPNAQMTVFSFVAVKPINSFNGDLNEFLVYLRGNQGLPRSQILQSVGAGTEPFTGSNAVFTTTAYTMSEK</sequence>
<dbReference type="InterPro" id="IPR002594">
    <property type="entry name" value="GH12"/>
</dbReference>
<evidence type="ECO:0000256" key="2">
    <source>
        <dbReference type="RuleBase" id="RU361163"/>
    </source>
</evidence>
<name>A0A163G6K6_DIDRA</name>
<dbReference type="PANTHER" id="PTHR34002:SF9">
    <property type="entry name" value="XYLOGLUCAN-SPECIFIC ENDO-BETA-1,4-GLUCANASE A"/>
    <property type="match status" value="1"/>
</dbReference>
<dbReference type="Gene3D" id="2.60.120.180">
    <property type="match status" value="1"/>
</dbReference>
<dbReference type="InterPro" id="IPR013319">
    <property type="entry name" value="GH11/12"/>
</dbReference>
<dbReference type="GO" id="GO:0008810">
    <property type="term" value="F:cellulase activity"/>
    <property type="evidence" value="ECO:0007669"/>
    <property type="project" value="InterPro"/>
</dbReference>
<keyword evidence="2" id="KW-0326">Glycosidase</keyword>
<keyword evidence="2" id="KW-0624">Polysaccharide degradation</keyword>
<dbReference type="GO" id="GO:0000272">
    <property type="term" value="P:polysaccharide catabolic process"/>
    <property type="evidence" value="ECO:0007669"/>
    <property type="project" value="UniProtKB-KW"/>
</dbReference>
<dbReference type="Pfam" id="PF01670">
    <property type="entry name" value="Glyco_hydro_12"/>
    <property type="match status" value="1"/>
</dbReference>
<evidence type="ECO:0000256" key="1">
    <source>
        <dbReference type="ARBA" id="ARBA00005519"/>
    </source>
</evidence>
<comment type="caution">
    <text evidence="3">The sequence shown here is derived from an EMBL/GenBank/DDBJ whole genome shotgun (WGS) entry which is preliminary data.</text>
</comment>
<dbReference type="STRING" id="5454.A0A163G6K6"/>
<dbReference type="AlphaFoldDB" id="A0A163G6K6"/>
<comment type="similarity">
    <text evidence="1 2">Belongs to the glycosyl hydrolase 12 (cellulase H) family.</text>
</comment>
<keyword evidence="2" id="KW-0378">Hydrolase</keyword>
<evidence type="ECO:0000313" key="4">
    <source>
        <dbReference type="Proteomes" id="UP000076837"/>
    </source>
</evidence>
<keyword evidence="2" id="KW-0119">Carbohydrate metabolism</keyword>
<reference evidence="3 4" key="1">
    <citation type="journal article" date="2016" name="Sci. Rep.">
        <title>Draft genome sequencing and secretome analysis of fungal phytopathogen Ascochyta rabiei provides insight into the necrotrophic effector repertoire.</title>
        <authorList>
            <person name="Verma S."/>
            <person name="Gazara R.K."/>
            <person name="Nizam S."/>
            <person name="Parween S."/>
            <person name="Chattopadhyay D."/>
            <person name="Verma P.K."/>
        </authorList>
    </citation>
    <scope>NUCLEOTIDE SEQUENCE [LARGE SCALE GENOMIC DNA]</scope>
    <source>
        <strain evidence="3 4">ArDII</strain>
    </source>
</reference>
<dbReference type="EMBL" id="JYNV01000154">
    <property type="protein sequence ID" value="KZM24707.1"/>
    <property type="molecule type" value="Genomic_DNA"/>
</dbReference>
<protein>
    <submittedName>
        <fullName evidence="3">Cellulase</fullName>
    </submittedName>
</protein>
<gene>
    <name evidence="3" type="ORF">ST47_g4206</name>
</gene>
<dbReference type="OrthoDB" id="95118at2759"/>
<organism evidence="3 4">
    <name type="scientific">Didymella rabiei</name>
    <name type="common">Chickpea ascochyta blight fungus</name>
    <name type="synonym">Mycosphaerella rabiei</name>
    <dbReference type="NCBI Taxonomy" id="5454"/>
    <lineage>
        <taxon>Eukaryota</taxon>
        <taxon>Fungi</taxon>
        <taxon>Dikarya</taxon>
        <taxon>Ascomycota</taxon>
        <taxon>Pezizomycotina</taxon>
        <taxon>Dothideomycetes</taxon>
        <taxon>Pleosporomycetidae</taxon>
        <taxon>Pleosporales</taxon>
        <taxon>Pleosporineae</taxon>
        <taxon>Didymellaceae</taxon>
        <taxon>Ascochyta</taxon>
    </lineage>
</organism>
<proteinExistence type="inferred from homology"/>
<keyword evidence="4" id="KW-1185">Reference proteome</keyword>
<evidence type="ECO:0000313" key="3">
    <source>
        <dbReference type="EMBL" id="KZM24707.1"/>
    </source>
</evidence>
<dbReference type="PANTHER" id="PTHR34002">
    <property type="entry name" value="BLR1656 PROTEIN"/>
    <property type="match status" value="1"/>
</dbReference>
<dbReference type="SUPFAM" id="SSF49899">
    <property type="entry name" value="Concanavalin A-like lectins/glucanases"/>
    <property type="match status" value="1"/>
</dbReference>
<dbReference type="InterPro" id="IPR013320">
    <property type="entry name" value="ConA-like_dom_sf"/>
</dbReference>